<dbReference type="Gene3D" id="1.50.10.100">
    <property type="entry name" value="Chondroitin AC/alginate lyase"/>
    <property type="match status" value="1"/>
</dbReference>
<dbReference type="Gene3D" id="2.70.98.70">
    <property type="match status" value="1"/>
</dbReference>
<comment type="caution">
    <text evidence="4">The sequence shown here is derived from an EMBL/GenBank/DDBJ whole genome shotgun (WGS) entry which is preliminary data.</text>
</comment>
<name>A0ABT6YET2_9BACT</name>
<keyword evidence="2" id="KW-0732">Signal</keyword>
<dbReference type="SUPFAM" id="SSF48230">
    <property type="entry name" value="Chondroitin AC/alginate lyase"/>
    <property type="match status" value="1"/>
</dbReference>
<keyword evidence="5" id="KW-1185">Reference proteome</keyword>
<feature type="signal peptide" evidence="2">
    <location>
        <begin position="1"/>
        <end position="21"/>
    </location>
</feature>
<comment type="subcellular location">
    <subcellularLocation>
        <location evidence="1">Cell envelope</location>
    </subcellularLocation>
</comment>
<accession>A0ABT6YET2</accession>
<feature type="chain" id="PRO_5047177507" evidence="2">
    <location>
        <begin position="22"/>
        <end position="759"/>
    </location>
</feature>
<gene>
    <name evidence="4" type="ORF">QM524_22155</name>
</gene>
<evidence type="ECO:0000259" key="3">
    <source>
        <dbReference type="Pfam" id="PF07940"/>
    </source>
</evidence>
<dbReference type="PANTHER" id="PTHR38045:SF1">
    <property type="entry name" value="HEPARINASE II_III-LIKE PROTEIN"/>
    <property type="match status" value="1"/>
</dbReference>
<proteinExistence type="predicted"/>
<evidence type="ECO:0000256" key="2">
    <source>
        <dbReference type="SAM" id="SignalP"/>
    </source>
</evidence>
<dbReference type="EMBL" id="JASHIF010000024">
    <property type="protein sequence ID" value="MDI9861942.1"/>
    <property type="molecule type" value="Genomic_DNA"/>
</dbReference>
<dbReference type="RefSeq" id="WP_283346277.1">
    <property type="nucleotide sequence ID" value="NZ_JASHIF010000024.1"/>
</dbReference>
<dbReference type="InterPro" id="IPR008929">
    <property type="entry name" value="Chondroitin_lyas"/>
</dbReference>
<feature type="domain" description="Heparinase II/III-like C-terminal" evidence="3">
    <location>
        <begin position="365"/>
        <end position="530"/>
    </location>
</feature>
<dbReference type="PANTHER" id="PTHR38045">
    <property type="entry name" value="CHROMOSOME 1, WHOLE GENOME SHOTGUN SEQUENCE"/>
    <property type="match status" value="1"/>
</dbReference>
<organism evidence="4 5">
    <name type="scientific">Flectobacillus roseus</name>
    <dbReference type="NCBI Taxonomy" id="502259"/>
    <lineage>
        <taxon>Bacteria</taxon>
        <taxon>Pseudomonadati</taxon>
        <taxon>Bacteroidota</taxon>
        <taxon>Cytophagia</taxon>
        <taxon>Cytophagales</taxon>
        <taxon>Flectobacillaceae</taxon>
        <taxon>Flectobacillus</taxon>
    </lineage>
</organism>
<evidence type="ECO:0000256" key="1">
    <source>
        <dbReference type="ARBA" id="ARBA00004196"/>
    </source>
</evidence>
<reference evidence="4 5" key="1">
    <citation type="submission" date="2023-05" db="EMBL/GenBank/DDBJ databases">
        <title>Novel species of genus Flectobacillus isolated from stream in China.</title>
        <authorList>
            <person name="Lu H."/>
        </authorList>
    </citation>
    <scope>NUCLEOTIDE SEQUENCE [LARGE SCALE GENOMIC DNA]</scope>
    <source>
        <strain evidence="4 5">KCTC 42575</strain>
    </source>
</reference>
<dbReference type="Pfam" id="PF07940">
    <property type="entry name" value="Hepar_II_III_C"/>
    <property type="match status" value="1"/>
</dbReference>
<dbReference type="InterPro" id="IPR012480">
    <property type="entry name" value="Hepar_II_III_C"/>
</dbReference>
<evidence type="ECO:0000313" key="4">
    <source>
        <dbReference type="EMBL" id="MDI9861942.1"/>
    </source>
</evidence>
<protein>
    <submittedName>
        <fullName evidence="4">Heparinase II/III family protein</fullName>
    </submittedName>
</protein>
<sequence length="759" mass="86627">MKHFKKLIFLFLISLFMEMKAIAQKHQNLFFTPERITLLKKRIETDTEIRKNWEEALSVAKLQLQKPDLDKIDYLSLAYLMTGEQMYADKVKEQLLKLCTRNTWSNPEMLKRQPAWSSDLRTAGNCWIVTMGLEGIYDQLSKEEKNTIVSGLMRMGIRPALDEWFLPEKRIHTLNSMGHNWWSSCVYMAGVALLSVKDEVPESGKWLKDLSESSEEWFGFAGDQLQNKVKTWDANGGMYESVNYASFGVSEYLLFRLAFQNVLPKVKQPDIPLLKNIPSFFMNVGYSRDGMMYSLTFGDSHKNIVGERPVKLLWALGYQNPNSLWYLNNIETGQHREGLAKNAPMGLVYHPDFSKLPQLPNLPTSQLYEEMDWATLRDSWKKNSTLLAVKSGHTWNHSHADVNSFLLLHKGEFVIKDAGHSWYASKEYPAYFFQSPAHNVLTFNGKYQPTEQQYHGAPLRGEMTNLLDVGDIKYVLSNGTGPTSSIYSRNFRHFLWIGKVILVIDDVKAHETGKFEWLIHPAGESQKVRGDISIVNKNGAVLVRPLFPETLVETGFNHDFPEKMILNEVLAPKEDNVKEQEKYYGIAYPEQVRQTKFITAIILKDSVNDTNIPEIERVTGEDMIGVKIKQNGKVTDVYLNLKADGRLMHLNSVKTFGNITTDAYLTAVSHPENEPNTISDYFIGYGSFIRKDQQTLFSSLSKLSLVVKAKDTNYDIQITGQPLIRASFAASIKPNSLSVNGQMQKVDFQKGIFSINLQK</sequence>
<evidence type="ECO:0000313" key="5">
    <source>
        <dbReference type="Proteomes" id="UP001236507"/>
    </source>
</evidence>
<dbReference type="Proteomes" id="UP001236507">
    <property type="component" value="Unassembled WGS sequence"/>
</dbReference>